<gene>
    <name evidence="1" type="ORF">SAMN00790413_04778</name>
</gene>
<proteinExistence type="predicted"/>
<evidence type="ECO:0000313" key="1">
    <source>
        <dbReference type="EMBL" id="SMB81940.1"/>
    </source>
</evidence>
<dbReference type="RefSeq" id="WP_084046092.1">
    <property type="nucleotide sequence ID" value="NZ_FWWU01000005.1"/>
</dbReference>
<protein>
    <submittedName>
        <fullName evidence="1">Uncharacterized protein</fullName>
    </submittedName>
</protein>
<dbReference type="OrthoDB" id="65413at2"/>
<dbReference type="EMBL" id="FWWU01000005">
    <property type="protein sequence ID" value="SMB81940.1"/>
    <property type="molecule type" value="Genomic_DNA"/>
</dbReference>
<reference evidence="1 2" key="1">
    <citation type="submission" date="2017-04" db="EMBL/GenBank/DDBJ databases">
        <authorList>
            <person name="Afonso C.L."/>
            <person name="Miller P.J."/>
            <person name="Scott M.A."/>
            <person name="Spackman E."/>
            <person name="Goraichik I."/>
            <person name="Dimitrov K.M."/>
            <person name="Suarez D.L."/>
            <person name="Swayne D.E."/>
        </authorList>
    </citation>
    <scope>NUCLEOTIDE SEQUENCE [LARGE SCALE GENOMIC DNA]</scope>
    <source>
        <strain evidence="1 2">KR-140</strain>
    </source>
</reference>
<accession>A0A1W1ULK7</accession>
<evidence type="ECO:0000313" key="2">
    <source>
        <dbReference type="Proteomes" id="UP000192582"/>
    </source>
</evidence>
<organism evidence="1 2">
    <name type="scientific">Deinococcus hopiensis KR-140</name>
    <dbReference type="NCBI Taxonomy" id="695939"/>
    <lineage>
        <taxon>Bacteria</taxon>
        <taxon>Thermotogati</taxon>
        <taxon>Deinococcota</taxon>
        <taxon>Deinococci</taxon>
        <taxon>Deinococcales</taxon>
        <taxon>Deinococcaceae</taxon>
        <taxon>Deinococcus</taxon>
    </lineage>
</organism>
<sequence length="437" mass="49134">MTGTTDLPQIKRGRQPVKFPLTHQEKEVLDHLYMHAGAWTKAEALQHLSNARIWEMLRAEVLGVKPTPMGPLIVLLAHGRQAVYGYSSGAVSLNRQVDRAYFRLALSHLGWSCPGPDGPTLLLSDFSLPGQFVEVETDAGLALVGAKLMGNGYSSKHIGRIADRMHSTALYRNFNVIVLTPSPRKGQTQVEKHKAFLKVIHVLPNTGDTGHTQVFKIEGSPTALPAGPYLSGEAWRNDQQYLALPKRVLHTLQQSRSDRMEQALLSLECDGVMSAAQLLRFYGLVPEDFPGSWGIKALLRTTPSQRTSEQRVVFLTLSRKLARLDEHRLAHRAGTGRARHLLNIPPDKNRWIAEYRGRLKSEEPDALYTTLEGEEVAIEYDDGTYSSDVIDRKLRTFRDRGFAGTIWAVSNPLRQRNLTERIGSRLRQEILLAEWWK</sequence>
<dbReference type="AlphaFoldDB" id="A0A1W1ULK7"/>
<name>A0A1W1ULK7_9DEIO</name>
<keyword evidence="2" id="KW-1185">Reference proteome</keyword>
<dbReference type="Proteomes" id="UP000192582">
    <property type="component" value="Unassembled WGS sequence"/>
</dbReference>